<organism evidence="2 3">
    <name type="scientific">Prorocentrum cordatum</name>
    <dbReference type="NCBI Taxonomy" id="2364126"/>
    <lineage>
        <taxon>Eukaryota</taxon>
        <taxon>Sar</taxon>
        <taxon>Alveolata</taxon>
        <taxon>Dinophyceae</taxon>
        <taxon>Prorocentrales</taxon>
        <taxon>Prorocentraceae</taxon>
        <taxon>Prorocentrum</taxon>
    </lineage>
</organism>
<protein>
    <recommendedName>
        <fullName evidence="1">Peptidase A1 domain-containing protein</fullName>
    </recommendedName>
</protein>
<gene>
    <name evidence="2" type="ORF">PCOR1329_LOCUS43285</name>
</gene>
<evidence type="ECO:0000313" key="2">
    <source>
        <dbReference type="EMBL" id="CAK0851019.1"/>
    </source>
</evidence>
<evidence type="ECO:0000313" key="3">
    <source>
        <dbReference type="Proteomes" id="UP001189429"/>
    </source>
</evidence>
<dbReference type="InterPro" id="IPR021109">
    <property type="entry name" value="Peptidase_aspartic_dom_sf"/>
</dbReference>
<evidence type="ECO:0000259" key="1">
    <source>
        <dbReference type="PROSITE" id="PS51767"/>
    </source>
</evidence>
<dbReference type="PROSITE" id="PS51767">
    <property type="entry name" value="PEPTIDASE_A1"/>
    <property type="match status" value="1"/>
</dbReference>
<reference evidence="2" key="1">
    <citation type="submission" date="2023-10" db="EMBL/GenBank/DDBJ databases">
        <authorList>
            <person name="Chen Y."/>
            <person name="Shah S."/>
            <person name="Dougan E. K."/>
            <person name="Thang M."/>
            <person name="Chan C."/>
        </authorList>
    </citation>
    <scope>NUCLEOTIDE SEQUENCE [LARGE SCALE GENOMIC DNA]</scope>
</reference>
<accession>A0ABN9TYI0</accession>
<keyword evidence="3" id="KW-1185">Reference proteome</keyword>
<comment type="caution">
    <text evidence="2">The sequence shown here is derived from an EMBL/GenBank/DDBJ whole genome shotgun (WGS) entry which is preliminary data.</text>
</comment>
<name>A0ABN9TYI0_9DINO</name>
<dbReference type="SUPFAM" id="SSF50630">
    <property type="entry name" value="Acid proteases"/>
    <property type="match status" value="1"/>
</dbReference>
<dbReference type="Pfam" id="PF00026">
    <property type="entry name" value="Asp"/>
    <property type="match status" value="1"/>
</dbReference>
<dbReference type="EMBL" id="CAUYUJ010015200">
    <property type="protein sequence ID" value="CAK0851019.1"/>
    <property type="molecule type" value="Genomic_DNA"/>
</dbReference>
<dbReference type="InterPro" id="IPR033121">
    <property type="entry name" value="PEPTIDASE_A1"/>
</dbReference>
<dbReference type="InterPro" id="IPR001969">
    <property type="entry name" value="Aspartic_peptidase_AS"/>
</dbReference>
<feature type="domain" description="Peptidase A1" evidence="1">
    <location>
        <begin position="311"/>
        <end position="433"/>
    </location>
</feature>
<dbReference type="Gene3D" id="2.40.70.10">
    <property type="entry name" value="Acid Proteases"/>
    <property type="match status" value="1"/>
</dbReference>
<dbReference type="PROSITE" id="PS00141">
    <property type="entry name" value="ASP_PROTEASE"/>
    <property type="match status" value="1"/>
</dbReference>
<dbReference type="Proteomes" id="UP001189429">
    <property type="component" value="Unassembled WGS sequence"/>
</dbReference>
<sequence length="433" mass="47003">MRAFFVYAPTEPEQKKPREQEGALSTKDKNLVDVLTHVIDDRMWRQAEKIDRTLGVMAQATDQQFSDLRKELDAERKARKALEEVMRKEFIEIKRQASQRASSMPRSNTFFGPIQLRGGKNYSIRIKIHQDVLQEVHGLWKDSLAAGEGDLPDKQRPYVTMERAPEVQGKYALLGKIKQFIHGKLQGDRRSIRCHWSPEFAIYEEGAGEGSEIHIGSVTDSQTIAWGPSAQELLGDTPVELTKQAGLPAGRVSIAVPLRRARPALAPPPVARGASGLGGSAPRQAALVAEAVNLSSGTHSEVLRNVGEVQYIGALLIGSPGQQVEVIFDTGSSDLWLFSTVFDPAASSTARRGSGDVSIVPRLAALRPDDVALEGMAAVAGQPVITLDQSSGMQHIVSGGVFGLGLPGLCHTGETFLQRLRESSRASRSSPCC</sequence>
<proteinExistence type="predicted"/>